<keyword evidence="1" id="KW-0560">Oxidoreductase</keyword>
<protein>
    <submittedName>
        <fullName evidence="3">(2Fe-2S)-binding protein</fullName>
    </submittedName>
</protein>
<dbReference type="GO" id="GO:0016491">
    <property type="term" value="F:oxidoreductase activity"/>
    <property type="evidence" value="ECO:0007669"/>
    <property type="project" value="UniProtKB-KW"/>
</dbReference>
<dbReference type="Pfam" id="PF13510">
    <property type="entry name" value="Fer2_4"/>
    <property type="match status" value="1"/>
</dbReference>
<sequence length="131" mass="12639">MNGAGEGQRAERPLTIHFEGRPLPARAGQTVGGALLAAGVVSWRTTRGGGRPRGLFCGIGLCFDCLISVDGGPPRRACVEPVTDGMRLTPAGGVVGAAVGADGAGGGAGAGGGGAAGDGDEVEGESDDQPA</sequence>
<dbReference type="EMBL" id="VDLY02000002">
    <property type="protein sequence ID" value="KAB8169879.1"/>
    <property type="molecule type" value="Genomic_DNA"/>
</dbReference>
<evidence type="ECO:0000313" key="4">
    <source>
        <dbReference type="Proteomes" id="UP000314251"/>
    </source>
</evidence>
<dbReference type="InterPro" id="IPR036010">
    <property type="entry name" value="2Fe-2S_ferredoxin-like_sf"/>
</dbReference>
<gene>
    <name evidence="3" type="ORF">FH607_003995</name>
</gene>
<dbReference type="RefSeq" id="WP_139666172.1">
    <property type="nucleotide sequence ID" value="NZ_VDLY02000002.1"/>
</dbReference>
<evidence type="ECO:0000313" key="3">
    <source>
        <dbReference type="EMBL" id="KAB8169879.1"/>
    </source>
</evidence>
<dbReference type="AlphaFoldDB" id="A0A5N6AQA0"/>
<dbReference type="SUPFAM" id="SSF54292">
    <property type="entry name" value="2Fe-2S ferredoxin-like"/>
    <property type="match status" value="1"/>
</dbReference>
<reference evidence="3" key="1">
    <citation type="submission" date="2019-10" db="EMBL/GenBank/DDBJ databases">
        <title>Nonomuraea sp. nov., isolated from Phyllanthus amarus.</title>
        <authorList>
            <person name="Klykleung N."/>
            <person name="Tanasupawat S."/>
        </authorList>
    </citation>
    <scope>NUCLEOTIDE SEQUENCE [LARGE SCALE GENOMIC DNA]</scope>
    <source>
        <strain evidence="3">3MP-10</strain>
    </source>
</reference>
<name>A0A5N6AQA0_9ACTN</name>
<evidence type="ECO:0000256" key="1">
    <source>
        <dbReference type="ARBA" id="ARBA00023002"/>
    </source>
</evidence>
<feature type="region of interest" description="Disordered" evidence="2">
    <location>
        <begin position="99"/>
        <end position="131"/>
    </location>
</feature>
<dbReference type="Gene3D" id="3.10.20.440">
    <property type="entry name" value="2Fe-2S iron-sulphur cluster binding domain, sarcosine oxidase, alpha subunit, N-terminal domain"/>
    <property type="match status" value="1"/>
</dbReference>
<organism evidence="3 4">
    <name type="scientific">Streptomyces mimosae</name>
    <dbReference type="NCBI Taxonomy" id="2586635"/>
    <lineage>
        <taxon>Bacteria</taxon>
        <taxon>Bacillati</taxon>
        <taxon>Actinomycetota</taxon>
        <taxon>Actinomycetes</taxon>
        <taxon>Kitasatosporales</taxon>
        <taxon>Streptomycetaceae</taxon>
        <taxon>Streptomyces</taxon>
    </lineage>
</organism>
<accession>A0A5N6AQA0</accession>
<feature type="compositionally biased region" description="Gly residues" evidence="2">
    <location>
        <begin position="102"/>
        <end position="117"/>
    </location>
</feature>
<dbReference type="GO" id="GO:0051536">
    <property type="term" value="F:iron-sulfur cluster binding"/>
    <property type="evidence" value="ECO:0007669"/>
    <property type="project" value="InterPro"/>
</dbReference>
<feature type="compositionally biased region" description="Acidic residues" evidence="2">
    <location>
        <begin position="118"/>
        <end position="131"/>
    </location>
</feature>
<dbReference type="OrthoDB" id="573392at2"/>
<dbReference type="Proteomes" id="UP000314251">
    <property type="component" value="Unassembled WGS sequence"/>
</dbReference>
<proteinExistence type="predicted"/>
<evidence type="ECO:0000256" key="2">
    <source>
        <dbReference type="SAM" id="MobiDB-lite"/>
    </source>
</evidence>
<comment type="caution">
    <text evidence="3">The sequence shown here is derived from an EMBL/GenBank/DDBJ whole genome shotgun (WGS) entry which is preliminary data.</text>
</comment>
<dbReference type="InterPro" id="IPR042204">
    <property type="entry name" value="2Fe-2S-bd_N"/>
</dbReference>
<keyword evidence="4" id="KW-1185">Reference proteome</keyword>